<feature type="compositionally biased region" description="Basic and acidic residues" evidence="5">
    <location>
        <begin position="211"/>
        <end position="232"/>
    </location>
</feature>
<dbReference type="AlphaFoldDB" id="A2DXC4"/>
<evidence type="ECO:0000313" key="7">
    <source>
        <dbReference type="EMBL" id="EAY15006.1"/>
    </source>
</evidence>
<dbReference type="Proteomes" id="UP000001542">
    <property type="component" value="Unassembled WGS sequence"/>
</dbReference>
<name>A2DXC4_TRIV3</name>
<dbReference type="InterPro" id="IPR006630">
    <property type="entry name" value="La_HTH"/>
</dbReference>
<comment type="subcellular location">
    <subcellularLocation>
        <location evidence="1">Nucleus</location>
    </subcellularLocation>
</comment>
<dbReference type="SMR" id="A2DXC4"/>
<dbReference type="eggNOG" id="KOG0118">
    <property type="taxonomic scope" value="Eukaryota"/>
</dbReference>
<dbReference type="InterPro" id="IPR045180">
    <property type="entry name" value="La_dom_prot"/>
</dbReference>
<dbReference type="RefSeq" id="XP_001327229.1">
    <property type="nucleotide sequence ID" value="XM_001327194.1"/>
</dbReference>
<dbReference type="InterPro" id="IPR035979">
    <property type="entry name" value="RBD_domain_sf"/>
</dbReference>
<feature type="domain" description="HTH La-type RNA-binding" evidence="6">
    <location>
        <begin position="24"/>
        <end position="116"/>
    </location>
</feature>
<keyword evidence="8" id="KW-1185">Reference proteome</keyword>
<dbReference type="SUPFAM" id="SSF46785">
    <property type="entry name" value="Winged helix' DNA-binding domain"/>
    <property type="match status" value="1"/>
</dbReference>
<dbReference type="PRINTS" id="PR00302">
    <property type="entry name" value="LUPUSLA"/>
</dbReference>
<dbReference type="OrthoDB" id="439993at2759"/>
<dbReference type="Pfam" id="PF05383">
    <property type="entry name" value="La"/>
    <property type="match status" value="1"/>
</dbReference>
<evidence type="ECO:0000259" key="6">
    <source>
        <dbReference type="PROSITE" id="PS50961"/>
    </source>
</evidence>
<dbReference type="InterPro" id="IPR036388">
    <property type="entry name" value="WH-like_DNA-bd_sf"/>
</dbReference>
<dbReference type="Gene3D" id="1.10.10.10">
    <property type="entry name" value="Winged helix-like DNA-binding domain superfamily/Winged helix DNA-binding domain"/>
    <property type="match status" value="1"/>
</dbReference>
<dbReference type="Gene3D" id="3.30.70.330">
    <property type="match status" value="1"/>
</dbReference>
<reference evidence="7" key="2">
    <citation type="journal article" date="2007" name="Science">
        <title>Draft genome sequence of the sexually transmitted pathogen Trichomonas vaginalis.</title>
        <authorList>
            <person name="Carlton J.M."/>
            <person name="Hirt R.P."/>
            <person name="Silva J.C."/>
            <person name="Delcher A.L."/>
            <person name="Schatz M."/>
            <person name="Zhao Q."/>
            <person name="Wortman J.R."/>
            <person name="Bidwell S.L."/>
            <person name="Alsmark U.C.M."/>
            <person name="Besteiro S."/>
            <person name="Sicheritz-Ponten T."/>
            <person name="Noel C.J."/>
            <person name="Dacks J.B."/>
            <person name="Foster P.G."/>
            <person name="Simillion C."/>
            <person name="Van de Peer Y."/>
            <person name="Miranda-Saavedra D."/>
            <person name="Barton G.J."/>
            <person name="Westrop G.D."/>
            <person name="Mueller S."/>
            <person name="Dessi D."/>
            <person name="Fiori P.L."/>
            <person name="Ren Q."/>
            <person name="Paulsen I."/>
            <person name="Zhang H."/>
            <person name="Bastida-Corcuera F.D."/>
            <person name="Simoes-Barbosa A."/>
            <person name="Brown M.T."/>
            <person name="Hayes R.D."/>
            <person name="Mukherjee M."/>
            <person name="Okumura C.Y."/>
            <person name="Schneider R."/>
            <person name="Smith A.J."/>
            <person name="Vanacova S."/>
            <person name="Villalvazo M."/>
            <person name="Haas B.J."/>
            <person name="Pertea M."/>
            <person name="Feldblyum T.V."/>
            <person name="Utterback T.R."/>
            <person name="Shu C.L."/>
            <person name="Osoegawa K."/>
            <person name="de Jong P.J."/>
            <person name="Hrdy I."/>
            <person name="Horvathova L."/>
            <person name="Zubacova Z."/>
            <person name="Dolezal P."/>
            <person name="Malik S.B."/>
            <person name="Logsdon J.M. Jr."/>
            <person name="Henze K."/>
            <person name="Gupta A."/>
            <person name="Wang C.C."/>
            <person name="Dunne R.L."/>
            <person name="Upcroft J.A."/>
            <person name="Upcroft P."/>
            <person name="White O."/>
            <person name="Salzberg S.L."/>
            <person name="Tang P."/>
            <person name="Chiu C.-H."/>
            <person name="Lee Y.-S."/>
            <person name="Embley T.M."/>
            <person name="Coombs G.H."/>
            <person name="Mottram J.C."/>
            <person name="Tachezy J."/>
            <person name="Fraser-Liggett C.M."/>
            <person name="Johnson P.J."/>
        </authorList>
    </citation>
    <scope>NUCLEOTIDE SEQUENCE [LARGE SCALE GENOMIC DNA]</scope>
    <source>
        <strain evidence="7">G3</strain>
    </source>
</reference>
<dbReference type="PANTHER" id="PTHR22792">
    <property type="entry name" value="LUPUS LA PROTEIN-RELATED"/>
    <property type="match status" value="1"/>
</dbReference>
<dbReference type="VEuPathDB" id="TrichDB:TVAGG3_0672710"/>
<dbReference type="VEuPathDB" id="TrichDB:TVAG_397370"/>
<dbReference type="PROSITE" id="PS50961">
    <property type="entry name" value="HTH_LA"/>
    <property type="match status" value="1"/>
</dbReference>
<sequence>MDFLRKLYSTCTKFEALPDQEEPNIELEPHLDAIREQMEFYLSDSNIEFDAFMKGAISEREDRFVPIETFLTFNRMKALKATNEDVITACSASRTLEVNKELNMVRSKEPFVSDPRRSFRTIHIEGFDQNETLDDIKALFKEQYPNKVCRIEMRKNNRKGGEQYFSGNVNIELKDEMTAKQIVKNGIMYHGNTMKCIFFSEFRANLKAKKAAAEKKETPKKGTHKDEKQKKN</sequence>
<reference evidence="7" key="1">
    <citation type="submission" date="2006-10" db="EMBL/GenBank/DDBJ databases">
        <authorList>
            <person name="Amadeo P."/>
            <person name="Zhao Q."/>
            <person name="Wortman J."/>
            <person name="Fraser-Liggett C."/>
            <person name="Carlton J."/>
        </authorList>
    </citation>
    <scope>NUCLEOTIDE SEQUENCE</scope>
    <source>
        <strain evidence="7">G3</strain>
    </source>
</reference>
<dbReference type="GO" id="GO:1990904">
    <property type="term" value="C:ribonucleoprotein complex"/>
    <property type="evidence" value="ECO:0007669"/>
    <property type="project" value="InterPro"/>
</dbReference>
<organism evidence="7 8">
    <name type="scientific">Trichomonas vaginalis (strain ATCC PRA-98 / G3)</name>
    <dbReference type="NCBI Taxonomy" id="412133"/>
    <lineage>
        <taxon>Eukaryota</taxon>
        <taxon>Metamonada</taxon>
        <taxon>Parabasalia</taxon>
        <taxon>Trichomonadida</taxon>
        <taxon>Trichomonadidae</taxon>
        <taxon>Trichomonas</taxon>
    </lineage>
</organism>
<evidence type="ECO:0000256" key="5">
    <source>
        <dbReference type="SAM" id="MobiDB-lite"/>
    </source>
</evidence>
<keyword evidence="2 4" id="KW-0694">RNA-binding</keyword>
<protein>
    <submittedName>
        <fullName evidence="7">La domain containing protein</fullName>
    </submittedName>
</protein>
<accession>A2DXC4</accession>
<feature type="region of interest" description="Disordered" evidence="5">
    <location>
        <begin position="209"/>
        <end position="232"/>
    </location>
</feature>
<evidence type="ECO:0000256" key="1">
    <source>
        <dbReference type="ARBA" id="ARBA00004123"/>
    </source>
</evidence>
<dbReference type="GO" id="GO:0005634">
    <property type="term" value="C:nucleus"/>
    <property type="evidence" value="ECO:0000318"/>
    <property type="project" value="GO_Central"/>
</dbReference>
<dbReference type="STRING" id="5722.A2DXC4"/>
<evidence type="ECO:0000313" key="8">
    <source>
        <dbReference type="Proteomes" id="UP000001542"/>
    </source>
</evidence>
<gene>
    <name evidence="7" type="ORF">TVAG_397370</name>
</gene>
<dbReference type="PANTHER" id="PTHR22792:SF140">
    <property type="entry name" value="ACHILLES, ISOFORM A"/>
    <property type="match status" value="1"/>
</dbReference>
<proteinExistence type="predicted"/>
<dbReference type="FunCoup" id="A2DXC4">
    <property type="interactions" value="64"/>
</dbReference>
<evidence type="ECO:0000256" key="3">
    <source>
        <dbReference type="ARBA" id="ARBA00023242"/>
    </source>
</evidence>
<dbReference type="GO" id="GO:0003729">
    <property type="term" value="F:mRNA binding"/>
    <property type="evidence" value="ECO:0000318"/>
    <property type="project" value="GO_Central"/>
</dbReference>
<dbReference type="SMART" id="SM00715">
    <property type="entry name" value="LA"/>
    <property type="match status" value="1"/>
</dbReference>
<keyword evidence="3" id="KW-0539">Nucleus</keyword>
<evidence type="ECO:0000256" key="2">
    <source>
        <dbReference type="ARBA" id="ARBA00022884"/>
    </source>
</evidence>
<dbReference type="EMBL" id="DS113262">
    <property type="protein sequence ID" value="EAY15006.1"/>
    <property type="molecule type" value="Genomic_DNA"/>
</dbReference>
<dbReference type="CDD" id="cd07323">
    <property type="entry name" value="LAM"/>
    <property type="match status" value="1"/>
</dbReference>
<dbReference type="GO" id="GO:0006396">
    <property type="term" value="P:RNA processing"/>
    <property type="evidence" value="ECO:0007669"/>
    <property type="project" value="InterPro"/>
</dbReference>
<dbReference type="InterPro" id="IPR002344">
    <property type="entry name" value="Lupus_La"/>
</dbReference>
<dbReference type="InParanoid" id="A2DXC4"/>
<dbReference type="InterPro" id="IPR012677">
    <property type="entry name" value="Nucleotide-bd_a/b_plait_sf"/>
</dbReference>
<dbReference type="InterPro" id="IPR036390">
    <property type="entry name" value="WH_DNA-bd_sf"/>
</dbReference>
<dbReference type="KEGG" id="tva:4773005"/>
<dbReference type="SUPFAM" id="SSF54928">
    <property type="entry name" value="RNA-binding domain, RBD"/>
    <property type="match status" value="1"/>
</dbReference>
<evidence type="ECO:0000256" key="4">
    <source>
        <dbReference type="PROSITE-ProRule" id="PRU00332"/>
    </source>
</evidence>